<gene>
    <name evidence="5" type="ORF">N7456_013702</name>
</gene>
<keyword evidence="3" id="KW-0804">Transcription</keyword>
<evidence type="ECO:0000313" key="6">
    <source>
        <dbReference type="Proteomes" id="UP001149165"/>
    </source>
</evidence>
<reference evidence="5" key="1">
    <citation type="submission" date="2022-11" db="EMBL/GenBank/DDBJ databases">
        <authorList>
            <person name="Petersen C."/>
        </authorList>
    </citation>
    <scope>NUCLEOTIDE SEQUENCE</scope>
    <source>
        <strain evidence="5">IBT 30069</strain>
    </source>
</reference>
<dbReference type="OrthoDB" id="4345374at2759"/>
<evidence type="ECO:0000256" key="3">
    <source>
        <dbReference type="ARBA" id="ARBA00023163"/>
    </source>
</evidence>
<keyword evidence="2" id="KW-0238">DNA-binding</keyword>
<dbReference type="InterPro" id="IPR036864">
    <property type="entry name" value="Zn2-C6_fun-type_DNA-bd_sf"/>
</dbReference>
<evidence type="ECO:0000256" key="2">
    <source>
        <dbReference type="ARBA" id="ARBA00023125"/>
    </source>
</evidence>
<name>A0A9W9EFV7_9EURO</name>
<dbReference type="EMBL" id="JAPQKH010000012">
    <property type="protein sequence ID" value="KAJ5080992.1"/>
    <property type="molecule type" value="Genomic_DNA"/>
</dbReference>
<protein>
    <recommendedName>
        <fullName evidence="7">Zn(2)-C6 fungal-type domain-containing protein</fullName>
    </recommendedName>
</protein>
<evidence type="ECO:0008006" key="7">
    <source>
        <dbReference type="Google" id="ProtNLM"/>
    </source>
</evidence>
<accession>A0A9W9EFV7</accession>
<dbReference type="SUPFAM" id="SSF57701">
    <property type="entry name" value="Zn2/Cys6 DNA-binding domain"/>
    <property type="match status" value="1"/>
</dbReference>
<evidence type="ECO:0000256" key="4">
    <source>
        <dbReference type="ARBA" id="ARBA00023242"/>
    </source>
</evidence>
<comment type="caution">
    <text evidence="5">The sequence shown here is derived from an EMBL/GenBank/DDBJ whole genome shotgun (WGS) entry which is preliminary data.</text>
</comment>
<dbReference type="Proteomes" id="UP001149165">
    <property type="component" value="Unassembled WGS sequence"/>
</dbReference>
<keyword evidence="4" id="KW-0539">Nucleus</keyword>
<sequence>MGGEPAAEKVKTCENCVRAKIRCHHAPDATICDRCRRLKKECFFRPARPRATQKKRTKYEHKL</sequence>
<dbReference type="Gene3D" id="4.10.240.10">
    <property type="entry name" value="Zn(2)-C6 fungal-type DNA-binding domain"/>
    <property type="match status" value="1"/>
</dbReference>
<evidence type="ECO:0000256" key="1">
    <source>
        <dbReference type="ARBA" id="ARBA00023015"/>
    </source>
</evidence>
<dbReference type="GO" id="GO:0003677">
    <property type="term" value="F:DNA binding"/>
    <property type="evidence" value="ECO:0007669"/>
    <property type="project" value="UniProtKB-KW"/>
</dbReference>
<keyword evidence="1" id="KW-0805">Transcription regulation</keyword>
<evidence type="ECO:0000313" key="5">
    <source>
        <dbReference type="EMBL" id="KAJ5080992.1"/>
    </source>
</evidence>
<proteinExistence type="predicted"/>
<keyword evidence="6" id="KW-1185">Reference proteome</keyword>
<dbReference type="GO" id="GO:0008270">
    <property type="term" value="F:zinc ion binding"/>
    <property type="evidence" value="ECO:0007669"/>
    <property type="project" value="InterPro"/>
</dbReference>
<organism evidence="5 6">
    <name type="scientific">Penicillium angulare</name>
    <dbReference type="NCBI Taxonomy" id="116970"/>
    <lineage>
        <taxon>Eukaryota</taxon>
        <taxon>Fungi</taxon>
        <taxon>Dikarya</taxon>
        <taxon>Ascomycota</taxon>
        <taxon>Pezizomycotina</taxon>
        <taxon>Eurotiomycetes</taxon>
        <taxon>Eurotiomycetidae</taxon>
        <taxon>Eurotiales</taxon>
        <taxon>Aspergillaceae</taxon>
        <taxon>Penicillium</taxon>
    </lineage>
</organism>
<reference evidence="5" key="2">
    <citation type="journal article" date="2023" name="IMA Fungus">
        <title>Comparative genomic study of the Penicillium genus elucidates a diverse pangenome and 15 lateral gene transfer events.</title>
        <authorList>
            <person name="Petersen C."/>
            <person name="Sorensen T."/>
            <person name="Nielsen M.R."/>
            <person name="Sondergaard T.E."/>
            <person name="Sorensen J.L."/>
            <person name="Fitzpatrick D.A."/>
            <person name="Frisvad J.C."/>
            <person name="Nielsen K.L."/>
        </authorList>
    </citation>
    <scope>NUCLEOTIDE SEQUENCE</scope>
    <source>
        <strain evidence="5">IBT 30069</strain>
    </source>
</reference>
<dbReference type="AlphaFoldDB" id="A0A9W9EFV7"/>
<dbReference type="GO" id="GO:0000981">
    <property type="term" value="F:DNA-binding transcription factor activity, RNA polymerase II-specific"/>
    <property type="evidence" value="ECO:0007669"/>
    <property type="project" value="InterPro"/>
</dbReference>